<protein>
    <recommendedName>
        <fullName evidence="4">PPE family domain-containing protein</fullName>
    </recommendedName>
</protein>
<evidence type="ECO:0000313" key="3">
    <source>
        <dbReference type="Proteomes" id="UP001304298"/>
    </source>
</evidence>
<reference evidence="2 3" key="1">
    <citation type="submission" date="2023-12" db="EMBL/GenBank/DDBJ databases">
        <title>Amycolatopsis sp. V23-08.</title>
        <authorList>
            <person name="Somphong A."/>
        </authorList>
    </citation>
    <scope>NUCLEOTIDE SEQUENCE [LARGE SCALE GENOMIC DNA]</scope>
    <source>
        <strain evidence="2 3">V23-08</strain>
    </source>
</reference>
<evidence type="ECO:0000256" key="1">
    <source>
        <dbReference type="SAM" id="MobiDB-lite"/>
    </source>
</evidence>
<feature type="compositionally biased region" description="Low complexity" evidence="1">
    <location>
        <begin position="326"/>
        <end position="336"/>
    </location>
</feature>
<dbReference type="Gene3D" id="1.20.1260.20">
    <property type="entry name" value="PPE superfamily"/>
    <property type="match status" value="1"/>
</dbReference>
<evidence type="ECO:0000313" key="2">
    <source>
        <dbReference type="EMBL" id="MEA5359780.1"/>
    </source>
</evidence>
<feature type="compositionally biased region" description="Basic and acidic residues" evidence="1">
    <location>
        <begin position="201"/>
        <end position="212"/>
    </location>
</feature>
<name>A0ABU5R1P6_9PSEU</name>
<dbReference type="InterPro" id="IPR038332">
    <property type="entry name" value="PPE_sf"/>
</dbReference>
<dbReference type="RefSeq" id="WP_323325149.1">
    <property type="nucleotide sequence ID" value="NZ_JAYFSI010000001.1"/>
</dbReference>
<keyword evidence="3" id="KW-1185">Reference proteome</keyword>
<feature type="region of interest" description="Disordered" evidence="1">
    <location>
        <begin position="184"/>
        <end position="464"/>
    </location>
</feature>
<proteinExistence type="predicted"/>
<feature type="compositionally biased region" description="Gly residues" evidence="1">
    <location>
        <begin position="337"/>
        <end position="432"/>
    </location>
</feature>
<feature type="compositionally biased region" description="Gly residues" evidence="1">
    <location>
        <begin position="213"/>
        <end position="261"/>
    </location>
</feature>
<evidence type="ECO:0008006" key="4">
    <source>
        <dbReference type="Google" id="ProtNLM"/>
    </source>
</evidence>
<dbReference type="Proteomes" id="UP001304298">
    <property type="component" value="Unassembled WGS sequence"/>
</dbReference>
<dbReference type="EMBL" id="JAYFSI010000001">
    <property type="protein sequence ID" value="MEA5359780.1"/>
    <property type="molecule type" value="Genomic_DNA"/>
</dbReference>
<accession>A0ABU5R1P6</accession>
<comment type="caution">
    <text evidence="2">The sequence shown here is derived from an EMBL/GenBank/DDBJ whole genome shotgun (WGS) entry which is preliminary data.</text>
</comment>
<sequence length="464" mass="45488">MLELVLLGGFAAYNMATTHSDDHTSQQGDRKIDCYDIWDKITTGPGTGSISNGQAAASRLKGAYQERLTTIDGLARDMDAAWTGGGSEAAQNAGAHPLRVWMEDSGTKLTDSDKYLGEQNNAFTTVHAQVQEVPKDPPKNNLLNAVTPWTTDTDRAIRDYNTKGQANVDAFNAYYKASNDNGQKMPTYSALQGQQENVDVDQDKDGKGKDGKNGNGDGSERGGAPGTGPGGGPGGVNMPGPGGVPSFGGGPGGGPSGGPGGSFDPSKVPGGSYDPSKVPSFDPSQVPGGGNYDPSKVPTGSYTPPNFNPDGTRASSFSPSDIPGVPSFGPGSAPNFSGGGGAGGFGPGGSSGVGGIGDPTAGFGPGGGAGFGPGGSTGASMPGGAGASGAGGRMGGGAGGAMGAGGAATGRGGATGMGGMGGMGHGGKGQGGGDEERSSKYLLGEDPNDIFGTDELTAPPVIGE</sequence>
<feature type="compositionally biased region" description="Polar residues" evidence="1">
    <location>
        <begin position="184"/>
        <end position="197"/>
    </location>
</feature>
<gene>
    <name evidence="2" type="ORF">VA596_09545</name>
</gene>
<organism evidence="2 3">
    <name type="scientific">Amycolatopsis heterodermiae</name>
    <dbReference type="NCBI Taxonomy" id="3110235"/>
    <lineage>
        <taxon>Bacteria</taxon>
        <taxon>Bacillati</taxon>
        <taxon>Actinomycetota</taxon>
        <taxon>Actinomycetes</taxon>
        <taxon>Pseudonocardiales</taxon>
        <taxon>Pseudonocardiaceae</taxon>
        <taxon>Amycolatopsis</taxon>
    </lineage>
</organism>